<evidence type="ECO:0000259" key="11">
    <source>
        <dbReference type="PROSITE" id="PS50941"/>
    </source>
</evidence>
<dbReference type="EMBL" id="JAANBB010000137">
    <property type="protein sequence ID" value="KAF7548853.1"/>
    <property type="molecule type" value="Genomic_DNA"/>
</dbReference>
<feature type="domain" description="Chitin-binding type-1" evidence="11">
    <location>
        <begin position="43"/>
        <end position="87"/>
    </location>
</feature>
<evidence type="ECO:0000256" key="6">
    <source>
        <dbReference type="ARBA" id="ARBA00023277"/>
    </source>
</evidence>
<comment type="cofactor">
    <cofactor evidence="1">
        <name>Co(2+)</name>
        <dbReference type="ChEBI" id="CHEBI:48828"/>
    </cofactor>
</comment>
<keyword evidence="14" id="KW-1185">Reference proteome</keyword>
<feature type="disulfide bond" evidence="8">
    <location>
        <begin position="401"/>
        <end position="415"/>
    </location>
</feature>
<sequence>MKAVTSTFFASFLFKACMAHPARAVDVDFILPRNAPLHAREKGTDCGEGYGSCAPGSCCSESNWCGTTEDYCDGSSCQLDYSDSCDTFSRPSGSSTESIARPKIGSVPYGSIITGCTESGTLALAFDDGPYTWTSEIMDVLDEYDVKGTFFITGNNLGKGHIDDSSLAWPDLLQRMYSAGHQLASHTWTHRDQDTINSTIQNTEMIYNEMAFRNLFGWFPTYMRPPYLDCSSSTGCLSTMGDLGYHIITTNLDTKDYENDSPDLIQASKDRFSAGLSDTPSGNGYIILAHDVHEQTVTNLTAYMITTAQDRGYKIVTVGACLGDPEENWYRSATDTECTSTAGCTSTAAQTSTSTTKVKTSSTSTGTSSSATASSGVTISPNQECGGSTGYTCKGSAFGNCCSYYGYCGSTDTYCGTGCDVDFGECNSSSGNITDTTNGLCGATYKTTCANYGTKTCCSQYGYCGSAAANCGTGCQSDYGTCT</sequence>
<feature type="region of interest" description="Disordered" evidence="9">
    <location>
        <begin position="355"/>
        <end position="377"/>
    </location>
</feature>
<feature type="disulfide bond" evidence="8">
    <location>
        <begin position="53"/>
        <end position="65"/>
    </location>
</feature>
<proteinExistence type="predicted"/>
<keyword evidence="5" id="KW-0378">Hydrolase</keyword>
<evidence type="ECO:0000256" key="7">
    <source>
        <dbReference type="ARBA" id="ARBA00023285"/>
    </source>
</evidence>
<evidence type="ECO:0000256" key="2">
    <source>
        <dbReference type="ARBA" id="ARBA00022669"/>
    </source>
</evidence>
<keyword evidence="6" id="KW-0119">Carbohydrate metabolism</keyword>
<feature type="disulfide bond" evidence="8">
    <location>
        <begin position="457"/>
        <end position="471"/>
    </location>
</feature>
<dbReference type="PANTHER" id="PTHR46471">
    <property type="entry name" value="CHITIN DEACETYLASE"/>
    <property type="match status" value="1"/>
</dbReference>
<dbReference type="InterPro" id="IPR011330">
    <property type="entry name" value="Glyco_hydro/deAcase_b/a-brl"/>
</dbReference>
<comment type="caution">
    <text evidence="8">Lacks conserved residue(s) required for the propagation of feature annotation.</text>
</comment>
<evidence type="ECO:0000256" key="5">
    <source>
        <dbReference type="ARBA" id="ARBA00022801"/>
    </source>
</evidence>
<dbReference type="SUPFAM" id="SSF88713">
    <property type="entry name" value="Glycoside hydrolase/deacetylase"/>
    <property type="match status" value="1"/>
</dbReference>
<dbReference type="PROSITE" id="PS51677">
    <property type="entry name" value="NODB"/>
    <property type="match status" value="1"/>
</dbReference>
<evidence type="ECO:0000256" key="1">
    <source>
        <dbReference type="ARBA" id="ARBA00001941"/>
    </source>
</evidence>
<evidence type="ECO:0000259" key="12">
    <source>
        <dbReference type="PROSITE" id="PS51677"/>
    </source>
</evidence>
<protein>
    <recommendedName>
        <fullName evidence="15">Chitin deacetylase</fullName>
    </recommendedName>
</protein>
<dbReference type="CDD" id="cd00035">
    <property type="entry name" value="ChtBD1"/>
    <property type="match status" value="1"/>
</dbReference>
<feature type="domain" description="Chitin-binding type-1" evidence="11">
    <location>
        <begin position="438"/>
        <end position="483"/>
    </location>
</feature>
<feature type="domain" description="Chitin-binding type-1" evidence="11">
    <location>
        <begin position="382"/>
        <end position="428"/>
    </location>
</feature>
<dbReference type="CDD" id="cd10951">
    <property type="entry name" value="CE4_ClCDA_like"/>
    <property type="match status" value="1"/>
</dbReference>
<keyword evidence="3" id="KW-0479">Metal-binding</keyword>
<dbReference type="SMART" id="SM00270">
    <property type="entry name" value="ChtBD1"/>
    <property type="match status" value="3"/>
</dbReference>
<dbReference type="GO" id="GO:0008061">
    <property type="term" value="F:chitin binding"/>
    <property type="evidence" value="ECO:0007669"/>
    <property type="project" value="UniProtKB-UniRule"/>
</dbReference>
<comment type="caution">
    <text evidence="13">The sequence shown here is derived from an EMBL/GenBank/DDBJ whole genome shotgun (WGS) entry which is preliminary data.</text>
</comment>
<feature type="domain" description="NodB homology" evidence="12">
    <location>
        <begin position="120"/>
        <end position="316"/>
    </location>
</feature>
<dbReference type="PANTHER" id="PTHR46471:SF4">
    <property type="entry name" value="CHITIN DEACETYLASE"/>
    <property type="match status" value="1"/>
</dbReference>
<evidence type="ECO:0000313" key="14">
    <source>
        <dbReference type="Proteomes" id="UP000722485"/>
    </source>
</evidence>
<evidence type="ECO:0000256" key="10">
    <source>
        <dbReference type="SAM" id="SignalP"/>
    </source>
</evidence>
<gene>
    <name evidence="13" type="ORF">G7Z17_g6784</name>
</gene>
<reference evidence="13" key="1">
    <citation type="submission" date="2020-03" db="EMBL/GenBank/DDBJ databases">
        <title>Draft Genome Sequence of Cylindrodendrum hubeiense.</title>
        <authorList>
            <person name="Buettner E."/>
            <person name="Kellner H."/>
        </authorList>
    </citation>
    <scope>NUCLEOTIDE SEQUENCE</scope>
    <source>
        <strain evidence="13">IHI 201604</strain>
    </source>
</reference>
<keyword evidence="7" id="KW-0170">Cobalt</keyword>
<evidence type="ECO:0000313" key="13">
    <source>
        <dbReference type="EMBL" id="KAF7548853.1"/>
    </source>
</evidence>
<dbReference type="Proteomes" id="UP000722485">
    <property type="component" value="Unassembled WGS sequence"/>
</dbReference>
<dbReference type="AlphaFoldDB" id="A0A9P5LAH8"/>
<dbReference type="SUPFAM" id="SSF57016">
    <property type="entry name" value="Plant lectins/antimicrobial peptides"/>
    <property type="match status" value="3"/>
</dbReference>
<evidence type="ECO:0008006" key="15">
    <source>
        <dbReference type="Google" id="ProtNLM"/>
    </source>
</evidence>
<evidence type="ECO:0000256" key="4">
    <source>
        <dbReference type="ARBA" id="ARBA00022729"/>
    </source>
</evidence>
<dbReference type="InterPro" id="IPR002509">
    <property type="entry name" value="NODB_dom"/>
</dbReference>
<dbReference type="OrthoDB" id="407355at2759"/>
<evidence type="ECO:0000256" key="3">
    <source>
        <dbReference type="ARBA" id="ARBA00022723"/>
    </source>
</evidence>
<dbReference type="InterPro" id="IPR001002">
    <property type="entry name" value="Chitin-bd_1"/>
</dbReference>
<keyword evidence="2 8" id="KW-0147">Chitin-binding</keyword>
<keyword evidence="8" id="KW-1015">Disulfide bond</keyword>
<dbReference type="GO" id="GO:0016810">
    <property type="term" value="F:hydrolase activity, acting on carbon-nitrogen (but not peptide) bonds"/>
    <property type="evidence" value="ECO:0007669"/>
    <property type="project" value="InterPro"/>
</dbReference>
<accession>A0A9P5LAH8</accession>
<dbReference type="GO" id="GO:0046872">
    <property type="term" value="F:metal ion binding"/>
    <property type="evidence" value="ECO:0007669"/>
    <property type="project" value="UniProtKB-KW"/>
</dbReference>
<dbReference type="Gene3D" id="3.30.60.10">
    <property type="entry name" value="Endochitinase-like"/>
    <property type="match status" value="3"/>
</dbReference>
<feature type="signal peptide" evidence="10">
    <location>
        <begin position="1"/>
        <end position="24"/>
    </location>
</feature>
<dbReference type="Gene3D" id="3.20.20.370">
    <property type="entry name" value="Glycoside hydrolase/deacetylase"/>
    <property type="match status" value="1"/>
</dbReference>
<feature type="disulfide bond" evidence="8">
    <location>
        <begin position="58"/>
        <end position="72"/>
    </location>
</feature>
<dbReference type="CDD" id="cd11618">
    <property type="entry name" value="ChtBD1_1"/>
    <property type="match status" value="1"/>
</dbReference>
<dbReference type="Pfam" id="PF01522">
    <property type="entry name" value="Polysacc_deac_1"/>
    <property type="match status" value="1"/>
</dbReference>
<feature type="chain" id="PRO_5040446431" description="Chitin deacetylase" evidence="10">
    <location>
        <begin position="25"/>
        <end position="483"/>
    </location>
</feature>
<evidence type="ECO:0000256" key="8">
    <source>
        <dbReference type="PROSITE-ProRule" id="PRU00261"/>
    </source>
</evidence>
<name>A0A9P5LAH8_9HYPO</name>
<dbReference type="GO" id="GO:0005975">
    <property type="term" value="P:carbohydrate metabolic process"/>
    <property type="evidence" value="ECO:0007669"/>
    <property type="project" value="InterPro"/>
</dbReference>
<dbReference type="InterPro" id="IPR036861">
    <property type="entry name" value="Endochitinase-like_sf"/>
</dbReference>
<organism evidence="13 14">
    <name type="scientific">Cylindrodendrum hubeiense</name>
    <dbReference type="NCBI Taxonomy" id="595255"/>
    <lineage>
        <taxon>Eukaryota</taxon>
        <taxon>Fungi</taxon>
        <taxon>Dikarya</taxon>
        <taxon>Ascomycota</taxon>
        <taxon>Pezizomycotina</taxon>
        <taxon>Sordariomycetes</taxon>
        <taxon>Hypocreomycetidae</taxon>
        <taxon>Hypocreales</taxon>
        <taxon>Nectriaceae</taxon>
        <taxon>Cylindrodendrum</taxon>
    </lineage>
</organism>
<dbReference type="PROSITE" id="PS50941">
    <property type="entry name" value="CHIT_BIND_I_2"/>
    <property type="match status" value="3"/>
</dbReference>
<keyword evidence="4 10" id="KW-0732">Signal</keyword>
<evidence type="ECO:0000256" key="9">
    <source>
        <dbReference type="SAM" id="MobiDB-lite"/>
    </source>
</evidence>